<dbReference type="PANTHER" id="PTHR40055:SF1">
    <property type="entry name" value="TRANSCRIPTIONAL REGULATOR YGIV-RELATED"/>
    <property type="match status" value="1"/>
</dbReference>
<dbReference type="InterPro" id="IPR011256">
    <property type="entry name" value="Reg_factor_effector_dom_sf"/>
</dbReference>
<evidence type="ECO:0000313" key="2">
    <source>
        <dbReference type="EMBL" id="QUH23018.1"/>
    </source>
</evidence>
<dbReference type="KEGG" id="meme:HYG87_04125"/>
<name>A0A8T8K3G0_9EURY</name>
<accession>A0A8T8K3G0</accession>
<evidence type="ECO:0000313" key="3">
    <source>
        <dbReference type="Proteomes" id="UP000681041"/>
    </source>
</evidence>
<dbReference type="RefSeq" id="WP_211533964.1">
    <property type="nucleotide sequence ID" value="NZ_CP058560.1"/>
</dbReference>
<gene>
    <name evidence="2" type="ORF">HYG87_04125</name>
</gene>
<dbReference type="PANTHER" id="PTHR40055">
    <property type="entry name" value="TRANSCRIPTIONAL REGULATOR YGIV-RELATED"/>
    <property type="match status" value="1"/>
</dbReference>
<dbReference type="AlphaFoldDB" id="A0A8T8K3G0"/>
<dbReference type="InterPro" id="IPR050908">
    <property type="entry name" value="SmbC-like"/>
</dbReference>
<dbReference type="SUPFAM" id="SSF55136">
    <property type="entry name" value="Probable bacterial effector-binding domain"/>
    <property type="match status" value="1"/>
</dbReference>
<dbReference type="InterPro" id="IPR029442">
    <property type="entry name" value="GyrI-like"/>
</dbReference>
<organism evidence="2 3">
    <name type="scientific">Methanobacterium alkalithermotolerans</name>
    <dbReference type="NCBI Taxonomy" id="2731220"/>
    <lineage>
        <taxon>Archaea</taxon>
        <taxon>Methanobacteriati</taxon>
        <taxon>Methanobacteriota</taxon>
        <taxon>Methanomada group</taxon>
        <taxon>Methanobacteria</taxon>
        <taxon>Methanobacteriales</taxon>
        <taxon>Methanobacteriaceae</taxon>
        <taxon>Methanobacterium</taxon>
    </lineage>
</organism>
<evidence type="ECO:0000259" key="1">
    <source>
        <dbReference type="SMART" id="SM00871"/>
    </source>
</evidence>
<dbReference type="InterPro" id="IPR010499">
    <property type="entry name" value="AraC_E-bd"/>
</dbReference>
<dbReference type="EMBL" id="CP058560">
    <property type="protein sequence ID" value="QUH23018.1"/>
    <property type="molecule type" value="Genomic_DNA"/>
</dbReference>
<keyword evidence="3" id="KW-1185">Reference proteome</keyword>
<protein>
    <submittedName>
        <fullName evidence="2">GyrI-like domain-containing protein</fullName>
    </submittedName>
</protein>
<dbReference type="GeneID" id="64819924"/>
<dbReference type="Pfam" id="PF06445">
    <property type="entry name" value="GyrI-like"/>
    <property type="match status" value="1"/>
</dbReference>
<dbReference type="SMART" id="SM00871">
    <property type="entry name" value="AraC_E_bind"/>
    <property type="match status" value="1"/>
</dbReference>
<dbReference type="Gene3D" id="3.20.80.10">
    <property type="entry name" value="Regulatory factor, effector binding domain"/>
    <property type="match status" value="1"/>
</dbReference>
<reference evidence="2" key="1">
    <citation type="submission" date="2020-07" db="EMBL/GenBank/DDBJ databases">
        <title>Methanobacterium. sp. MethCan genome.</title>
        <authorList>
            <person name="Postec A."/>
            <person name="Quemeneur M."/>
        </authorList>
    </citation>
    <scope>NUCLEOTIDE SEQUENCE</scope>
    <source>
        <strain evidence="2">MethCAN</strain>
    </source>
</reference>
<feature type="domain" description="AraC effector-binding" evidence="1">
    <location>
        <begin position="1"/>
        <end position="150"/>
    </location>
</feature>
<dbReference type="Proteomes" id="UP000681041">
    <property type="component" value="Chromosome"/>
</dbReference>
<sequence>MEIKEKYREKVRVVYRMCQGSYEKIPDYIQDVGRWLMENNLTMTGMVYGTYYNSPEEVPEEELEYEIGFSFKGKAPHDDKFKTKEIQPQNVLSAIHKGPYTDVGPVIHGLADYAVKNSYEIVGPVTEIYLNDPSMEKPEDLLTEVQFPVNKK</sequence>
<dbReference type="OrthoDB" id="104532at2157"/>
<proteinExistence type="predicted"/>